<feature type="domain" description="Transposase Helix-turn-helix" evidence="5">
    <location>
        <begin position="82"/>
        <end position="132"/>
    </location>
</feature>
<dbReference type="Proteomes" id="UP001219518">
    <property type="component" value="Unassembled WGS sequence"/>
</dbReference>
<feature type="transmembrane region" description="Helical" evidence="3">
    <location>
        <begin position="105"/>
        <end position="128"/>
    </location>
</feature>
<sequence length="336" mass="38719">MGPSGYVMGSIISQAEQGGRPISYEMVSKKPEKEFRRLTGLSKHNFLVVYKFVGGDNMFDQMKYQYNSRTPNRRKKQKRPDRLTHHDRLLLTLMRLRRGFSIEDLALLFHVSSALIGDIFYAVVNLLYHRFLPLRERMFTTRAAQPTSVLPACLKSFKNFRATIDNTEVKIQVPYNYKQQGNTYSKYKSANVVNYLVACNCWGAVSFISPGYEGSISDVELFRVSGICDLLHPDDVLLVDRGFTIEEQTDALRVKLVRPAFLGDRDVFSQEENLMNSKISAARIHIERCIRKLKCFHILKRMTNNMIPMLDQIVFVIACLVNFDPPNIQALQERDM</sequence>
<keyword evidence="8" id="KW-1185">Reference proteome</keyword>
<proteinExistence type="predicted"/>
<evidence type="ECO:0000313" key="7">
    <source>
        <dbReference type="EMBL" id="KAK3927599.1"/>
    </source>
</evidence>
<keyword evidence="2" id="KW-0479">Metal-binding</keyword>
<dbReference type="EMBL" id="JAHWGI010001294">
    <property type="protein sequence ID" value="KAK3927599.1"/>
    <property type="molecule type" value="Genomic_DNA"/>
</dbReference>
<reference evidence="7" key="2">
    <citation type="journal article" date="2023" name="BMC Genomics">
        <title>Pest status, molecular evolution, and epigenetic factors derived from the genome assembly of Frankliniella fusca, a thysanopteran phytovirus vector.</title>
        <authorList>
            <person name="Catto M.A."/>
            <person name="Labadie P.E."/>
            <person name="Jacobson A.L."/>
            <person name="Kennedy G.G."/>
            <person name="Srinivasan R."/>
            <person name="Hunt B.G."/>
        </authorList>
    </citation>
    <scope>NUCLEOTIDE SEQUENCE</scope>
    <source>
        <strain evidence="7">PL_HMW_Pooled</strain>
    </source>
</reference>
<feature type="domain" description="DDE Tnp4" evidence="4">
    <location>
        <begin position="164"/>
        <end position="322"/>
    </location>
</feature>
<evidence type="ECO:0000256" key="3">
    <source>
        <dbReference type="SAM" id="Phobius"/>
    </source>
</evidence>
<gene>
    <name evidence="6" type="ORF">KUF71_006306</name>
    <name evidence="7" type="ORF">KUF71_015884</name>
</gene>
<comment type="cofactor">
    <cofactor evidence="1">
        <name>a divalent metal cation</name>
        <dbReference type="ChEBI" id="CHEBI:60240"/>
    </cofactor>
</comment>
<dbReference type="GO" id="GO:0046872">
    <property type="term" value="F:metal ion binding"/>
    <property type="evidence" value="ECO:0007669"/>
    <property type="project" value="UniProtKB-KW"/>
</dbReference>
<comment type="caution">
    <text evidence="7">The sequence shown here is derived from an EMBL/GenBank/DDBJ whole genome shotgun (WGS) entry which is preliminary data.</text>
</comment>
<evidence type="ECO:0000256" key="1">
    <source>
        <dbReference type="ARBA" id="ARBA00001968"/>
    </source>
</evidence>
<evidence type="ECO:0000313" key="6">
    <source>
        <dbReference type="EMBL" id="KAK3916655.1"/>
    </source>
</evidence>
<keyword evidence="3" id="KW-0472">Membrane</keyword>
<dbReference type="PANTHER" id="PTHR23080">
    <property type="entry name" value="THAP DOMAIN PROTEIN"/>
    <property type="match status" value="1"/>
</dbReference>
<evidence type="ECO:0000313" key="8">
    <source>
        <dbReference type="Proteomes" id="UP001219518"/>
    </source>
</evidence>
<dbReference type="Pfam" id="PF13613">
    <property type="entry name" value="HTH_Tnp_4"/>
    <property type="match status" value="1"/>
</dbReference>
<dbReference type="AlphaFoldDB" id="A0AAE1HUD1"/>
<organism evidence="7 8">
    <name type="scientific">Frankliniella fusca</name>
    <dbReference type="NCBI Taxonomy" id="407009"/>
    <lineage>
        <taxon>Eukaryota</taxon>
        <taxon>Metazoa</taxon>
        <taxon>Ecdysozoa</taxon>
        <taxon>Arthropoda</taxon>
        <taxon>Hexapoda</taxon>
        <taxon>Insecta</taxon>
        <taxon>Pterygota</taxon>
        <taxon>Neoptera</taxon>
        <taxon>Paraneoptera</taxon>
        <taxon>Thysanoptera</taxon>
        <taxon>Terebrantia</taxon>
        <taxon>Thripoidea</taxon>
        <taxon>Thripidae</taxon>
        <taxon>Frankliniella</taxon>
    </lineage>
</organism>
<accession>A0AAE1HUD1</accession>
<keyword evidence="3" id="KW-0812">Transmembrane</keyword>
<evidence type="ECO:0000256" key="2">
    <source>
        <dbReference type="ARBA" id="ARBA00022723"/>
    </source>
</evidence>
<dbReference type="Pfam" id="PF13359">
    <property type="entry name" value="DDE_Tnp_4"/>
    <property type="match status" value="1"/>
</dbReference>
<protein>
    <submittedName>
        <fullName evidence="7">Polyribonucleotide nucleotidyltransferase</fullName>
    </submittedName>
</protein>
<reference evidence="7" key="1">
    <citation type="submission" date="2021-07" db="EMBL/GenBank/DDBJ databases">
        <authorList>
            <person name="Catto M.A."/>
            <person name="Jacobson A."/>
            <person name="Kennedy G."/>
            <person name="Labadie P."/>
            <person name="Hunt B.G."/>
            <person name="Srinivasan R."/>
        </authorList>
    </citation>
    <scope>NUCLEOTIDE SEQUENCE</scope>
    <source>
        <strain evidence="7">PL_HMW_Pooled</strain>
        <tissue evidence="7">Head</tissue>
    </source>
</reference>
<evidence type="ECO:0000259" key="4">
    <source>
        <dbReference type="Pfam" id="PF13359"/>
    </source>
</evidence>
<keyword evidence="3" id="KW-1133">Transmembrane helix</keyword>
<dbReference type="InterPro" id="IPR027805">
    <property type="entry name" value="Transposase_HTH_dom"/>
</dbReference>
<evidence type="ECO:0000259" key="5">
    <source>
        <dbReference type="Pfam" id="PF13613"/>
    </source>
</evidence>
<dbReference type="InterPro" id="IPR027806">
    <property type="entry name" value="HARBI1_dom"/>
</dbReference>
<dbReference type="PANTHER" id="PTHR23080:SF141">
    <property type="entry name" value="TRANSPOSASE HELIX-TURN-HELIX DOMAIN-CONTAINING PROTEIN"/>
    <property type="match status" value="1"/>
</dbReference>
<dbReference type="EMBL" id="JAHWGI010000566">
    <property type="protein sequence ID" value="KAK3916655.1"/>
    <property type="molecule type" value="Genomic_DNA"/>
</dbReference>
<name>A0AAE1HUD1_9NEOP</name>